<dbReference type="OrthoDB" id="4937622at2759"/>
<reference evidence="1 2" key="1">
    <citation type="journal article" date="2014" name="Proc. Natl. Acad. Sci. U.S.A.">
        <title>Trajectory and genomic determinants of fungal-pathogen speciation and host adaptation.</title>
        <authorList>
            <person name="Hu X."/>
            <person name="Xiao G."/>
            <person name="Zheng P."/>
            <person name="Shang Y."/>
            <person name="Su Y."/>
            <person name="Zhang X."/>
            <person name="Liu X."/>
            <person name="Zhan S."/>
            <person name="St Leger R.J."/>
            <person name="Wang C."/>
        </authorList>
    </citation>
    <scope>NUCLEOTIDE SEQUENCE [LARGE SCALE GENOMIC DNA]</scope>
    <source>
        <strain evidence="1 2">ARSEF 1941</strain>
    </source>
</reference>
<dbReference type="HOGENOM" id="CLU_078293_0_0_1"/>
<dbReference type="AlphaFoldDB" id="A0A0B2WFL1"/>
<evidence type="ECO:0000313" key="2">
    <source>
        <dbReference type="Proteomes" id="UP000030816"/>
    </source>
</evidence>
<comment type="caution">
    <text evidence="1">The sequence shown here is derived from an EMBL/GenBank/DDBJ whole genome shotgun (WGS) entry which is preliminary data.</text>
</comment>
<dbReference type="RefSeq" id="XP_040675787.1">
    <property type="nucleotide sequence ID" value="XM_040826274.1"/>
</dbReference>
<dbReference type="GeneID" id="63741931"/>
<gene>
    <name evidence="1" type="ORF">MAM_07476</name>
</gene>
<organism evidence="1 2">
    <name type="scientific">Metarhizium album (strain ARSEF 1941)</name>
    <dbReference type="NCBI Taxonomy" id="1081103"/>
    <lineage>
        <taxon>Eukaryota</taxon>
        <taxon>Fungi</taxon>
        <taxon>Dikarya</taxon>
        <taxon>Ascomycota</taxon>
        <taxon>Pezizomycotina</taxon>
        <taxon>Sordariomycetes</taxon>
        <taxon>Hypocreomycetidae</taxon>
        <taxon>Hypocreales</taxon>
        <taxon>Clavicipitaceae</taxon>
        <taxon>Metarhizium</taxon>
    </lineage>
</organism>
<sequence>MSAEPTSTVDQYLPVLEDVLCERFKVLGDRFLKIRVEIISHVEDIIKDSVEEAWDVNVFAWKVLRGWTEHGLTNLKLPPQPEGRRQYTLPVANIQSLCFLPAKSNLDPWDHACLCAAELCNEIRTATGQPEVCFQALLRHNGIAPPTGIRQYSDADVPLLDNDVTSWAYYIRRLEAELSRFRESNLEIKRRNMELAYRLSEVQSELAGYKAPLAGFKAPLRY</sequence>
<proteinExistence type="predicted"/>
<name>A0A0B2WFL1_METAS</name>
<keyword evidence="2" id="KW-1185">Reference proteome</keyword>
<dbReference type="EMBL" id="AZHE01000031">
    <property type="protein sequence ID" value="KHN94721.1"/>
    <property type="molecule type" value="Genomic_DNA"/>
</dbReference>
<dbReference type="Proteomes" id="UP000030816">
    <property type="component" value="Unassembled WGS sequence"/>
</dbReference>
<protein>
    <submittedName>
        <fullName evidence="1">Uncharacterized protein</fullName>
    </submittedName>
</protein>
<evidence type="ECO:0000313" key="1">
    <source>
        <dbReference type="EMBL" id="KHN94721.1"/>
    </source>
</evidence>
<accession>A0A0B2WFL1</accession>